<protein>
    <submittedName>
        <fullName evidence="10">Exopolysaccharide biosynthesis polyprenyl glycosylphosphotransferase</fullName>
    </submittedName>
</protein>
<evidence type="ECO:0000313" key="11">
    <source>
        <dbReference type="Proteomes" id="UP000429644"/>
    </source>
</evidence>
<dbReference type="RefSeq" id="WP_193314323.1">
    <property type="nucleotide sequence ID" value="NZ_VUKE01000001.1"/>
</dbReference>
<accession>A0A7J9USA2</accession>
<comment type="similarity">
    <text evidence="2">Belongs to the bacterial sugar transferase family.</text>
</comment>
<name>A0A7J9USA2_9MICO</name>
<evidence type="ECO:0000256" key="5">
    <source>
        <dbReference type="ARBA" id="ARBA00022989"/>
    </source>
</evidence>
<dbReference type="InterPro" id="IPR017475">
    <property type="entry name" value="EPS_sugar_tfrase"/>
</dbReference>
<comment type="subcellular location">
    <subcellularLocation>
        <location evidence="1">Membrane</location>
        <topology evidence="1">Multi-pass membrane protein</topology>
    </subcellularLocation>
</comment>
<evidence type="ECO:0000256" key="8">
    <source>
        <dbReference type="SAM" id="Phobius"/>
    </source>
</evidence>
<dbReference type="PANTHER" id="PTHR30576:SF10">
    <property type="entry name" value="SLL5057 PROTEIN"/>
    <property type="match status" value="1"/>
</dbReference>
<dbReference type="GO" id="GO:0016020">
    <property type="term" value="C:membrane"/>
    <property type="evidence" value="ECO:0007669"/>
    <property type="project" value="UniProtKB-SubCell"/>
</dbReference>
<feature type="transmembrane region" description="Helical" evidence="8">
    <location>
        <begin position="67"/>
        <end position="88"/>
    </location>
</feature>
<evidence type="ECO:0000256" key="2">
    <source>
        <dbReference type="ARBA" id="ARBA00006464"/>
    </source>
</evidence>
<feature type="domain" description="Bacterial sugar transferase" evidence="9">
    <location>
        <begin position="288"/>
        <end position="475"/>
    </location>
</feature>
<sequence length="481" mass="49093">MAVTVAGTPIGLPTRSADGATAGRRAAPPPARRAGTSRGVVAGADLILAAVAVVLATRGVAPAVEAALAAAAGGALVALVAAHHGYARRAAGHGAGDYRAVVRGGTAWAAAVLALVVATGAGTPGPTLPAALAATVGGLLAVRVVDRAVLRRRRRQGRLTRPALVVGPPEHLPDLLAALGSAEDGLDAIGACTTAGPGAAGGLPVLGPPDAAAAVAGAVGAEAVVASAALGADQLRRLSWALAGRGVELLVAPHLLEVGAARVEVRPVGATALLAVRVDVPRAHHLVKAAADRVVGALLLAASAVVLVPAALAVRLTSPGPVFYRQTRIGLGGRPFTMYKLRSMTTDADRRRAELAERSDGNGTLFKMRQDPRVTPVGRVLRRYSIDELPQLLNVVRGEMSLVGPRPPLPAETATYDDVVRRRLLVKPGLTGLWQVSGRSDLDWEQSVRLDLRYVDNWSVPMDLAILGRTAGAVLGARGAY</sequence>
<keyword evidence="4 8" id="KW-0812">Transmembrane</keyword>
<dbReference type="AlphaFoldDB" id="A0A7J9USA2"/>
<feature type="region of interest" description="Disordered" evidence="7">
    <location>
        <begin position="1"/>
        <end position="36"/>
    </location>
</feature>
<feature type="transmembrane region" description="Helical" evidence="8">
    <location>
        <begin position="40"/>
        <end position="61"/>
    </location>
</feature>
<dbReference type="InterPro" id="IPR003362">
    <property type="entry name" value="Bact_transf"/>
</dbReference>
<dbReference type="Proteomes" id="UP000429644">
    <property type="component" value="Unassembled WGS sequence"/>
</dbReference>
<feature type="compositionally biased region" description="Low complexity" evidence="7">
    <location>
        <begin position="14"/>
        <end position="36"/>
    </location>
</feature>
<dbReference type="NCBIfam" id="TIGR03025">
    <property type="entry name" value="EPS_sugtrans"/>
    <property type="match status" value="1"/>
</dbReference>
<evidence type="ECO:0000256" key="3">
    <source>
        <dbReference type="ARBA" id="ARBA00022679"/>
    </source>
</evidence>
<keyword evidence="11" id="KW-1185">Reference proteome</keyword>
<keyword evidence="6 8" id="KW-0472">Membrane</keyword>
<dbReference type="PANTHER" id="PTHR30576">
    <property type="entry name" value="COLANIC BIOSYNTHESIS UDP-GLUCOSE LIPID CARRIER TRANSFERASE"/>
    <property type="match status" value="1"/>
</dbReference>
<proteinExistence type="inferred from homology"/>
<feature type="transmembrane region" description="Helical" evidence="8">
    <location>
        <begin position="294"/>
        <end position="314"/>
    </location>
</feature>
<organism evidence="10 11">
    <name type="scientific">Georgenia ruanii</name>
    <dbReference type="NCBI Taxonomy" id="348442"/>
    <lineage>
        <taxon>Bacteria</taxon>
        <taxon>Bacillati</taxon>
        <taxon>Actinomycetota</taxon>
        <taxon>Actinomycetes</taxon>
        <taxon>Micrococcales</taxon>
        <taxon>Bogoriellaceae</taxon>
        <taxon>Georgenia</taxon>
    </lineage>
</organism>
<dbReference type="EMBL" id="WHPD01000520">
    <property type="protein sequence ID" value="MPV87496.1"/>
    <property type="molecule type" value="Genomic_DNA"/>
</dbReference>
<evidence type="ECO:0000256" key="7">
    <source>
        <dbReference type="SAM" id="MobiDB-lite"/>
    </source>
</evidence>
<dbReference type="Pfam" id="PF02397">
    <property type="entry name" value="Bac_transf"/>
    <property type="match status" value="1"/>
</dbReference>
<feature type="transmembrane region" description="Helical" evidence="8">
    <location>
        <begin position="100"/>
        <end position="121"/>
    </location>
</feature>
<evidence type="ECO:0000256" key="6">
    <source>
        <dbReference type="ARBA" id="ARBA00023136"/>
    </source>
</evidence>
<comment type="caution">
    <text evidence="10">The sequence shown here is derived from an EMBL/GenBank/DDBJ whole genome shotgun (WGS) entry which is preliminary data.</text>
</comment>
<keyword evidence="3 10" id="KW-0808">Transferase</keyword>
<reference evidence="10 11" key="1">
    <citation type="submission" date="2019-10" db="EMBL/GenBank/DDBJ databases">
        <title>Georgenia wutianyii sp. nov. and Georgenia yuyongxinii sp. nov. isolated from plateau pika (Ochotona curzoniae) in the Qinghai-Tibet plateau of China.</title>
        <authorList>
            <person name="Tian Z."/>
        </authorList>
    </citation>
    <scope>NUCLEOTIDE SEQUENCE [LARGE SCALE GENOMIC DNA]</scope>
    <source>
        <strain evidence="10 11">JCM 15130</strain>
    </source>
</reference>
<keyword evidence="5 8" id="KW-1133">Transmembrane helix</keyword>
<evidence type="ECO:0000256" key="1">
    <source>
        <dbReference type="ARBA" id="ARBA00004141"/>
    </source>
</evidence>
<evidence type="ECO:0000256" key="4">
    <source>
        <dbReference type="ARBA" id="ARBA00022692"/>
    </source>
</evidence>
<gene>
    <name evidence="10" type="ORF">GB882_02355</name>
</gene>
<feature type="transmembrane region" description="Helical" evidence="8">
    <location>
        <begin position="127"/>
        <end position="145"/>
    </location>
</feature>
<evidence type="ECO:0000259" key="9">
    <source>
        <dbReference type="Pfam" id="PF02397"/>
    </source>
</evidence>
<dbReference type="GO" id="GO:0016780">
    <property type="term" value="F:phosphotransferase activity, for other substituted phosphate groups"/>
    <property type="evidence" value="ECO:0007669"/>
    <property type="project" value="TreeGrafter"/>
</dbReference>
<evidence type="ECO:0000313" key="10">
    <source>
        <dbReference type="EMBL" id="MPV87496.1"/>
    </source>
</evidence>